<reference evidence="1 2" key="1">
    <citation type="submission" date="2017-08" db="EMBL/GenBank/DDBJ databases">
        <authorList>
            <person name="de Groot N.N."/>
        </authorList>
    </citation>
    <scope>NUCLEOTIDE SEQUENCE [LARGE SCALE GENOMIC DNA]</scope>
    <source>
        <strain evidence="1 2">JC228</strain>
    </source>
</reference>
<organism evidence="1 2">
    <name type="scientific">Bacillus oleivorans</name>
    <dbReference type="NCBI Taxonomy" id="1448271"/>
    <lineage>
        <taxon>Bacteria</taxon>
        <taxon>Bacillati</taxon>
        <taxon>Bacillota</taxon>
        <taxon>Bacilli</taxon>
        <taxon>Bacillales</taxon>
        <taxon>Bacillaceae</taxon>
        <taxon>Bacillus</taxon>
    </lineage>
</organism>
<evidence type="ECO:0000313" key="2">
    <source>
        <dbReference type="Proteomes" id="UP000219546"/>
    </source>
</evidence>
<protein>
    <submittedName>
        <fullName evidence="1">Uncharacterized protein</fullName>
    </submittedName>
</protein>
<proteinExistence type="predicted"/>
<keyword evidence="2" id="KW-1185">Reference proteome</keyword>
<dbReference type="OrthoDB" id="2861201at2"/>
<evidence type="ECO:0000313" key="1">
    <source>
        <dbReference type="EMBL" id="SNX75770.1"/>
    </source>
</evidence>
<dbReference type="AlphaFoldDB" id="A0A285D7I8"/>
<name>A0A285D7I8_9BACI</name>
<gene>
    <name evidence="1" type="ORF">SAMN05877753_1181</name>
</gene>
<dbReference type="EMBL" id="OAOP01000018">
    <property type="protein sequence ID" value="SNX75770.1"/>
    <property type="molecule type" value="Genomic_DNA"/>
</dbReference>
<dbReference type="Proteomes" id="UP000219546">
    <property type="component" value="Unassembled WGS sequence"/>
</dbReference>
<accession>A0A285D7I8</accession>
<sequence>MKICEEDVVLIRESCRQAVVNVNPGDIYRVTVSGDINIKAEEVEVSAVVTDIGFSAHEPSAFFRHEDFIKVDDDDDD</sequence>
<dbReference type="RefSeq" id="WP_142305238.1">
    <property type="nucleotide sequence ID" value="NZ_JBEPMQ010000023.1"/>
</dbReference>